<sequence length="336" mass="35780">MHPFCKMMPPVKFTEHCTHTTLVRPDHHLNSPKTRPEMNPKVLRISYTDGDATDSSSDDEEAELLPRRRVKKFVHEIALQSDGGDGDAGSGRAKAKRRKPSGNPGTPVSGGDLKASAGGKKFRGVRQRPWGKWAAEIRDPKKGTRVWLGTFGTAEEAALVYDNAAIQLRGPDALTNFSTPPTESMPPPPPPPPRPKNGVVPPLPPTAAAATASSSSSVSGEGSSRRASSPTSVLRGVSGEEADSPMGEAAKESCVSENFLHPSARSALDLYLPAETFGFQSSRSDLSGSFSGLYTGDDLLANLGDDLGAGFGSPDWTFYDHVLDVGDILRLDPHVK</sequence>
<dbReference type="AlphaFoldDB" id="A0ABD3KE70"/>
<dbReference type="PRINTS" id="PR00367">
    <property type="entry name" value="ETHRSPELEMNT"/>
</dbReference>
<comment type="caution">
    <text evidence="11">The sequence shown here is derived from an EMBL/GenBank/DDBJ whole genome shotgun (WGS) entry which is preliminary data.</text>
</comment>
<name>A0ABD3KE70_EUCGL</name>
<evidence type="ECO:0000256" key="8">
    <source>
        <dbReference type="ARBA" id="ARBA00024343"/>
    </source>
</evidence>
<comment type="similarity">
    <text evidence="8">Belongs to the AP2/ERF transcription factor family. ERF subfamily.</text>
</comment>
<dbReference type="EMBL" id="JBJKBG010000005">
    <property type="protein sequence ID" value="KAL3738274.1"/>
    <property type="molecule type" value="Genomic_DNA"/>
</dbReference>
<evidence type="ECO:0000313" key="12">
    <source>
        <dbReference type="Proteomes" id="UP001634007"/>
    </source>
</evidence>
<dbReference type="InterPro" id="IPR050913">
    <property type="entry name" value="AP2/ERF_ERF"/>
</dbReference>
<accession>A0ABD3KE70</accession>
<dbReference type="FunFam" id="3.30.730.10:FF:000001">
    <property type="entry name" value="Ethylene-responsive transcription factor 2"/>
    <property type="match status" value="1"/>
</dbReference>
<reference evidence="11 12" key="1">
    <citation type="submission" date="2024-11" db="EMBL/GenBank/DDBJ databases">
        <title>Chromosome-level genome assembly of Eucalyptus globulus Labill. provides insights into its genome evolution.</title>
        <authorList>
            <person name="Li X."/>
        </authorList>
    </citation>
    <scope>NUCLEOTIDE SEQUENCE [LARGE SCALE GENOMIC DNA]</scope>
    <source>
        <strain evidence="11">CL2024</strain>
        <tissue evidence="11">Fresh tender leaves</tissue>
    </source>
</reference>
<dbReference type="InterPro" id="IPR036955">
    <property type="entry name" value="AP2/ERF_dom_sf"/>
</dbReference>
<keyword evidence="2" id="KW-0936">Ethylene signaling pathway</keyword>
<dbReference type="Pfam" id="PF00847">
    <property type="entry name" value="AP2"/>
    <property type="match status" value="1"/>
</dbReference>
<evidence type="ECO:0000256" key="2">
    <source>
        <dbReference type="ARBA" id="ARBA00022745"/>
    </source>
</evidence>
<keyword evidence="4" id="KW-0238">DNA-binding</keyword>
<comment type="subcellular location">
    <subcellularLocation>
        <location evidence="1">Nucleus</location>
    </subcellularLocation>
</comment>
<evidence type="ECO:0000256" key="1">
    <source>
        <dbReference type="ARBA" id="ARBA00004123"/>
    </source>
</evidence>
<dbReference type="PANTHER" id="PTHR31194">
    <property type="entry name" value="SHN SHINE , DNA BINDING / TRANSCRIPTION FACTOR"/>
    <property type="match status" value="1"/>
</dbReference>
<dbReference type="GO" id="GO:0009873">
    <property type="term" value="P:ethylene-activated signaling pathway"/>
    <property type="evidence" value="ECO:0007669"/>
    <property type="project" value="UniProtKB-KW"/>
</dbReference>
<dbReference type="SUPFAM" id="SSF54171">
    <property type="entry name" value="DNA-binding domain"/>
    <property type="match status" value="1"/>
</dbReference>
<evidence type="ECO:0000256" key="4">
    <source>
        <dbReference type="ARBA" id="ARBA00023125"/>
    </source>
</evidence>
<dbReference type="Gene3D" id="3.30.730.10">
    <property type="entry name" value="AP2/ERF domain"/>
    <property type="match status" value="1"/>
</dbReference>
<feature type="region of interest" description="Disordered" evidence="9">
    <location>
        <begin position="172"/>
        <end position="250"/>
    </location>
</feature>
<dbReference type="CDD" id="cd00018">
    <property type="entry name" value="AP2"/>
    <property type="match status" value="1"/>
</dbReference>
<keyword evidence="12" id="KW-1185">Reference proteome</keyword>
<proteinExistence type="inferred from homology"/>
<keyword evidence="7" id="KW-0539">Nucleus</keyword>
<dbReference type="PROSITE" id="PS51032">
    <property type="entry name" value="AP2_ERF"/>
    <property type="match status" value="1"/>
</dbReference>
<gene>
    <name evidence="11" type="ORF">ACJRO7_019752</name>
</gene>
<evidence type="ECO:0000256" key="6">
    <source>
        <dbReference type="ARBA" id="ARBA00023163"/>
    </source>
</evidence>
<dbReference type="GO" id="GO:0005634">
    <property type="term" value="C:nucleus"/>
    <property type="evidence" value="ECO:0007669"/>
    <property type="project" value="UniProtKB-SubCell"/>
</dbReference>
<feature type="region of interest" description="Disordered" evidence="9">
    <location>
        <begin position="77"/>
        <end position="136"/>
    </location>
</feature>
<dbReference type="Proteomes" id="UP001634007">
    <property type="component" value="Unassembled WGS sequence"/>
</dbReference>
<dbReference type="InterPro" id="IPR001471">
    <property type="entry name" value="AP2/ERF_dom"/>
</dbReference>
<feature type="compositionally biased region" description="Low complexity" evidence="9">
    <location>
        <begin position="206"/>
        <end position="229"/>
    </location>
</feature>
<evidence type="ECO:0000256" key="7">
    <source>
        <dbReference type="ARBA" id="ARBA00023242"/>
    </source>
</evidence>
<keyword evidence="5" id="KW-0010">Activator</keyword>
<feature type="domain" description="AP2/ERF" evidence="10">
    <location>
        <begin position="121"/>
        <end position="178"/>
    </location>
</feature>
<evidence type="ECO:0000256" key="9">
    <source>
        <dbReference type="SAM" id="MobiDB-lite"/>
    </source>
</evidence>
<evidence type="ECO:0000256" key="3">
    <source>
        <dbReference type="ARBA" id="ARBA00023015"/>
    </source>
</evidence>
<evidence type="ECO:0000256" key="5">
    <source>
        <dbReference type="ARBA" id="ARBA00023159"/>
    </source>
</evidence>
<dbReference type="SMART" id="SM00380">
    <property type="entry name" value="AP2"/>
    <property type="match status" value="1"/>
</dbReference>
<dbReference type="PANTHER" id="PTHR31194:SF140">
    <property type="entry name" value="ETHYLENE-RESPONSIVE TRANSCRIPTION FACTOR CRF2"/>
    <property type="match status" value="1"/>
</dbReference>
<feature type="compositionally biased region" description="Pro residues" evidence="9">
    <location>
        <begin position="183"/>
        <end position="205"/>
    </location>
</feature>
<keyword evidence="3" id="KW-0805">Transcription regulation</keyword>
<evidence type="ECO:0000259" key="10">
    <source>
        <dbReference type="PROSITE" id="PS51032"/>
    </source>
</evidence>
<dbReference type="InterPro" id="IPR016177">
    <property type="entry name" value="DNA-bd_dom_sf"/>
</dbReference>
<organism evidence="11 12">
    <name type="scientific">Eucalyptus globulus</name>
    <name type="common">Tasmanian blue gum</name>
    <dbReference type="NCBI Taxonomy" id="34317"/>
    <lineage>
        <taxon>Eukaryota</taxon>
        <taxon>Viridiplantae</taxon>
        <taxon>Streptophyta</taxon>
        <taxon>Embryophyta</taxon>
        <taxon>Tracheophyta</taxon>
        <taxon>Spermatophyta</taxon>
        <taxon>Magnoliopsida</taxon>
        <taxon>eudicotyledons</taxon>
        <taxon>Gunneridae</taxon>
        <taxon>Pentapetalae</taxon>
        <taxon>rosids</taxon>
        <taxon>malvids</taxon>
        <taxon>Myrtales</taxon>
        <taxon>Myrtaceae</taxon>
        <taxon>Myrtoideae</taxon>
        <taxon>Eucalypteae</taxon>
        <taxon>Eucalyptus</taxon>
    </lineage>
</organism>
<dbReference type="GO" id="GO:0003677">
    <property type="term" value="F:DNA binding"/>
    <property type="evidence" value="ECO:0007669"/>
    <property type="project" value="UniProtKB-KW"/>
</dbReference>
<keyword evidence="6" id="KW-0804">Transcription</keyword>
<protein>
    <recommendedName>
        <fullName evidence="10">AP2/ERF domain-containing protein</fullName>
    </recommendedName>
</protein>
<evidence type="ECO:0000313" key="11">
    <source>
        <dbReference type="EMBL" id="KAL3738274.1"/>
    </source>
</evidence>